<protein>
    <submittedName>
        <fullName evidence="1">Uncharacterized protein</fullName>
    </submittedName>
</protein>
<name>A0A9P8PFH6_9ASCO</name>
<sequence>MPSPIRTLIALKVVCTGVDFKQTTISEASSFTGASSGVWSSMGGIWYVGVVLGTTYSPSMVALDPADVDR</sequence>
<evidence type="ECO:0000313" key="2">
    <source>
        <dbReference type="Proteomes" id="UP000769157"/>
    </source>
</evidence>
<reference evidence="1" key="2">
    <citation type="submission" date="2021-01" db="EMBL/GenBank/DDBJ databases">
        <authorList>
            <person name="Schikora-Tamarit M.A."/>
        </authorList>
    </citation>
    <scope>NUCLEOTIDE SEQUENCE</scope>
    <source>
        <strain evidence="1">CBS6075</strain>
    </source>
</reference>
<organism evidence="1 2">
    <name type="scientific">Ogataea philodendri</name>
    <dbReference type="NCBI Taxonomy" id="1378263"/>
    <lineage>
        <taxon>Eukaryota</taxon>
        <taxon>Fungi</taxon>
        <taxon>Dikarya</taxon>
        <taxon>Ascomycota</taxon>
        <taxon>Saccharomycotina</taxon>
        <taxon>Pichiomycetes</taxon>
        <taxon>Pichiales</taxon>
        <taxon>Pichiaceae</taxon>
        <taxon>Ogataea</taxon>
    </lineage>
</organism>
<accession>A0A9P8PFH6</accession>
<dbReference type="RefSeq" id="XP_046064025.1">
    <property type="nucleotide sequence ID" value="XM_046201842.1"/>
</dbReference>
<dbReference type="GeneID" id="70233083"/>
<gene>
    <name evidence="1" type="ORF">OGAPHI_001115</name>
</gene>
<keyword evidence="2" id="KW-1185">Reference proteome</keyword>
<comment type="caution">
    <text evidence="1">The sequence shown here is derived from an EMBL/GenBank/DDBJ whole genome shotgun (WGS) entry which is preliminary data.</text>
</comment>
<evidence type="ECO:0000313" key="1">
    <source>
        <dbReference type="EMBL" id="KAH3670600.1"/>
    </source>
</evidence>
<dbReference type="EMBL" id="JAEUBE010000087">
    <property type="protein sequence ID" value="KAH3670600.1"/>
    <property type="molecule type" value="Genomic_DNA"/>
</dbReference>
<dbReference type="Proteomes" id="UP000769157">
    <property type="component" value="Unassembled WGS sequence"/>
</dbReference>
<proteinExistence type="predicted"/>
<dbReference type="AlphaFoldDB" id="A0A9P8PFH6"/>
<reference evidence="1" key="1">
    <citation type="journal article" date="2021" name="Open Biol.">
        <title>Shared evolutionary footprints suggest mitochondrial oxidative damage underlies multiple complex I losses in fungi.</title>
        <authorList>
            <person name="Schikora-Tamarit M.A."/>
            <person name="Marcet-Houben M."/>
            <person name="Nosek J."/>
            <person name="Gabaldon T."/>
        </authorList>
    </citation>
    <scope>NUCLEOTIDE SEQUENCE</scope>
    <source>
        <strain evidence="1">CBS6075</strain>
    </source>
</reference>